<reference evidence="1" key="1">
    <citation type="journal article" date="2015" name="Nature">
        <title>Complex archaea that bridge the gap between prokaryotes and eukaryotes.</title>
        <authorList>
            <person name="Spang A."/>
            <person name="Saw J.H."/>
            <person name="Jorgensen S.L."/>
            <person name="Zaremba-Niedzwiedzka K."/>
            <person name="Martijn J."/>
            <person name="Lind A.E."/>
            <person name="van Eijk R."/>
            <person name="Schleper C."/>
            <person name="Guy L."/>
            <person name="Ettema T.J."/>
        </authorList>
    </citation>
    <scope>NUCLEOTIDE SEQUENCE</scope>
</reference>
<proteinExistence type="predicted"/>
<feature type="non-terminal residue" evidence="1">
    <location>
        <position position="1"/>
    </location>
</feature>
<dbReference type="AlphaFoldDB" id="A0A0F8XNC7"/>
<gene>
    <name evidence="1" type="ORF">LCGC14_3001970</name>
</gene>
<organism evidence="1">
    <name type="scientific">marine sediment metagenome</name>
    <dbReference type="NCBI Taxonomy" id="412755"/>
    <lineage>
        <taxon>unclassified sequences</taxon>
        <taxon>metagenomes</taxon>
        <taxon>ecological metagenomes</taxon>
    </lineage>
</organism>
<evidence type="ECO:0000313" key="1">
    <source>
        <dbReference type="EMBL" id="KKK62675.1"/>
    </source>
</evidence>
<sequence length="289" mass="30896">VSNALSYRQARRGATKIDVQFLGSLPTSTAAKGLAKPAAGMLWNSHFRLMDSTYAGVFEGVDDNTMLFANGAFGRTYCGSLGDMLDDDDGAPASTAHAIDVSSGGTGPYMVLRIVSSEVQIPRLSKAILAPGWTPSENYSTAWGFGALDSSVVRQSGGLSSYWKRTTRKMNMQWNKTLDASDALILDSLVRGLQQADTGTGTALDILTDTLRGARNQPYPSDGAHMFMGMVDPLYMLDAIGASKELVQNSYLSPGAVYGALQVKVPQLARVADERYSVGATFTEAPWPD</sequence>
<comment type="caution">
    <text evidence="1">The sequence shown here is derived from an EMBL/GenBank/DDBJ whole genome shotgun (WGS) entry which is preliminary data.</text>
</comment>
<dbReference type="EMBL" id="LAZR01061884">
    <property type="protein sequence ID" value="KKK62675.1"/>
    <property type="molecule type" value="Genomic_DNA"/>
</dbReference>
<protein>
    <submittedName>
        <fullName evidence="1">Uncharacterized protein</fullName>
    </submittedName>
</protein>
<accession>A0A0F8XNC7</accession>
<name>A0A0F8XNC7_9ZZZZ</name>